<feature type="compositionally biased region" description="Polar residues" evidence="1">
    <location>
        <begin position="259"/>
        <end position="271"/>
    </location>
</feature>
<feature type="region of interest" description="Disordered" evidence="1">
    <location>
        <begin position="259"/>
        <end position="403"/>
    </location>
</feature>
<protein>
    <recommendedName>
        <fullName evidence="2">5'-3' DNA helicase ZGRF1-like N-terminal domain-containing protein</fullName>
    </recommendedName>
</protein>
<feature type="compositionally biased region" description="Basic and acidic residues" evidence="1">
    <location>
        <begin position="601"/>
        <end position="612"/>
    </location>
</feature>
<accession>A0A9P4LKG5</accession>
<proteinExistence type="predicted"/>
<dbReference type="GO" id="GO:0005634">
    <property type="term" value="C:nucleus"/>
    <property type="evidence" value="ECO:0007669"/>
    <property type="project" value="TreeGrafter"/>
</dbReference>
<feature type="compositionally biased region" description="Polar residues" evidence="1">
    <location>
        <begin position="325"/>
        <end position="334"/>
    </location>
</feature>
<dbReference type="AlphaFoldDB" id="A0A9P4LKG5"/>
<gene>
    <name evidence="3" type="ORF">EK21DRAFT_70346</name>
</gene>
<dbReference type="OrthoDB" id="6513042at2759"/>
<feature type="compositionally biased region" description="Polar residues" evidence="1">
    <location>
        <begin position="645"/>
        <end position="659"/>
    </location>
</feature>
<keyword evidence="4" id="KW-1185">Reference proteome</keyword>
<dbReference type="GO" id="GO:0035861">
    <property type="term" value="C:site of double-strand break"/>
    <property type="evidence" value="ECO:0007669"/>
    <property type="project" value="TreeGrafter"/>
</dbReference>
<sequence length="738" mass="80187">MTAPIRGTPHASALPASQTAPVAEFRCLFTHDIRRKQKRWQDGYLKFHTFNNRVMVSDQARNHVSDTYWKESNELQEGDELTLNNGVMVEVAEAMGITQTDLAPLFEKRAKEPAKETARPTPSAAVRPFQRPTSVAPSNVARTSTQLRHKSLNSLLGTPKGPVGKAVPMKSPYEARKEQEKENEVTQERAPKRQKIAGQYRGWRASSPVDGEDSPPSRTTPLWAKTADAKIARSPQLPRTAKVIAISSESDHIPVLTSDVTLPSLPTNVTKAKTAPHMTPAPTIQSSVRHEPPTVQTRKLSRGKVPLPRKKAVETPEQPAPTLSPPVSASNRLTNVDFAVQAVQPPPKKSSPKPSPPRNPKAKSLRLSTGVKPPVLQAKLTSDTAHDFENISDGTANVFDDPEVYHGLMDQQLLVLSSPVQPDPPRSFARTQTPEGPSVKGNKKQQTKCSKKSVSNVPEGANNTKPKSSKAASKHEKPARMAPEKSHTARTVPPPPKAVFAPPISPSRETSPTHTEASVSTSRTPSASPAKSVVSTGGFRKKPKRQSKEDRTHTSQPPGAAAPRSETVALPPHPLGAAKDTPLMSTTELASLLKKPKKRPRTEDPIKEDGKATGKSPARKIRRVRSANDAPIPSTAEDWEKRNLPKTSSNLTEAESSASVVPPKKKESALAALTRRTDPRKKLQRMQSLNVDTNVAYAVEPDLPSPVIDRDVGPWSTEAFDLFDWRPPNRDIAAGAAG</sequence>
<dbReference type="GO" id="GO:0006302">
    <property type="term" value="P:double-strand break repair"/>
    <property type="evidence" value="ECO:0007669"/>
    <property type="project" value="TreeGrafter"/>
</dbReference>
<feature type="region of interest" description="Disordered" evidence="1">
    <location>
        <begin position="111"/>
        <end position="234"/>
    </location>
</feature>
<name>A0A9P4LKG5_9PLEO</name>
<evidence type="ECO:0000313" key="4">
    <source>
        <dbReference type="Proteomes" id="UP000799777"/>
    </source>
</evidence>
<dbReference type="PANTHER" id="PTHR28535:SF1">
    <property type="entry name" value="PROTEIN ZGRF1"/>
    <property type="match status" value="1"/>
</dbReference>
<feature type="compositionally biased region" description="Basic residues" evidence="1">
    <location>
        <begin position="299"/>
        <end position="310"/>
    </location>
</feature>
<evidence type="ECO:0000259" key="2">
    <source>
        <dbReference type="Pfam" id="PF10382"/>
    </source>
</evidence>
<feature type="region of interest" description="Disordered" evidence="1">
    <location>
        <begin position="415"/>
        <end position="687"/>
    </location>
</feature>
<dbReference type="InterPro" id="IPR018838">
    <property type="entry name" value="ZGRF1-like_N"/>
</dbReference>
<reference evidence="3" key="1">
    <citation type="journal article" date="2020" name="Stud. Mycol.">
        <title>101 Dothideomycetes genomes: a test case for predicting lifestyles and emergence of pathogens.</title>
        <authorList>
            <person name="Haridas S."/>
            <person name="Albert R."/>
            <person name="Binder M."/>
            <person name="Bloem J."/>
            <person name="Labutti K."/>
            <person name="Salamov A."/>
            <person name="Andreopoulos B."/>
            <person name="Baker S."/>
            <person name="Barry K."/>
            <person name="Bills G."/>
            <person name="Bluhm B."/>
            <person name="Cannon C."/>
            <person name="Castanera R."/>
            <person name="Culley D."/>
            <person name="Daum C."/>
            <person name="Ezra D."/>
            <person name="Gonzalez J."/>
            <person name="Henrissat B."/>
            <person name="Kuo A."/>
            <person name="Liang C."/>
            <person name="Lipzen A."/>
            <person name="Lutzoni F."/>
            <person name="Magnuson J."/>
            <person name="Mondo S."/>
            <person name="Nolan M."/>
            <person name="Ohm R."/>
            <person name="Pangilinan J."/>
            <person name="Park H.-J."/>
            <person name="Ramirez L."/>
            <person name="Alfaro M."/>
            <person name="Sun H."/>
            <person name="Tritt A."/>
            <person name="Yoshinaga Y."/>
            <person name="Zwiers L.-H."/>
            <person name="Turgeon B."/>
            <person name="Goodwin S."/>
            <person name="Spatafora J."/>
            <person name="Crous P."/>
            <person name="Grigoriev I."/>
        </authorList>
    </citation>
    <scope>NUCLEOTIDE SEQUENCE</scope>
    <source>
        <strain evidence="3">CBS 110217</strain>
    </source>
</reference>
<dbReference type="Proteomes" id="UP000799777">
    <property type="component" value="Unassembled WGS sequence"/>
</dbReference>
<feature type="compositionally biased region" description="Basic and acidic residues" evidence="1">
    <location>
        <begin position="173"/>
        <end position="191"/>
    </location>
</feature>
<feature type="compositionally biased region" description="Pro residues" evidence="1">
    <location>
        <begin position="344"/>
        <end position="359"/>
    </location>
</feature>
<evidence type="ECO:0000313" key="3">
    <source>
        <dbReference type="EMBL" id="KAF2028200.1"/>
    </source>
</evidence>
<dbReference type="Pfam" id="PF10382">
    <property type="entry name" value="ZGRF1-like_N"/>
    <property type="match status" value="1"/>
</dbReference>
<feature type="compositionally biased region" description="Basic and acidic residues" evidence="1">
    <location>
        <begin position="473"/>
        <end position="487"/>
    </location>
</feature>
<feature type="compositionally biased region" description="Polar residues" evidence="1">
    <location>
        <begin position="131"/>
        <end position="156"/>
    </location>
</feature>
<organism evidence="3 4">
    <name type="scientific">Setomelanomma holmii</name>
    <dbReference type="NCBI Taxonomy" id="210430"/>
    <lineage>
        <taxon>Eukaryota</taxon>
        <taxon>Fungi</taxon>
        <taxon>Dikarya</taxon>
        <taxon>Ascomycota</taxon>
        <taxon>Pezizomycotina</taxon>
        <taxon>Dothideomycetes</taxon>
        <taxon>Pleosporomycetidae</taxon>
        <taxon>Pleosporales</taxon>
        <taxon>Pleosporineae</taxon>
        <taxon>Phaeosphaeriaceae</taxon>
        <taxon>Setomelanomma</taxon>
    </lineage>
</organism>
<comment type="caution">
    <text evidence="3">The sequence shown here is derived from an EMBL/GenBank/DDBJ whole genome shotgun (WGS) entry which is preliminary data.</text>
</comment>
<feature type="compositionally biased region" description="Basic residues" evidence="1">
    <location>
        <begin position="441"/>
        <end position="451"/>
    </location>
</feature>
<feature type="domain" description="5'-3' DNA helicase ZGRF1-like N-terminal" evidence="2">
    <location>
        <begin position="22"/>
        <end position="102"/>
    </location>
</feature>
<dbReference type="InterPro" id="IPR052800">
    <property type="entry name" value="DNA_Repair_Helicase_ZGRF1"/>
</dbReference>
<dbReference type="PANTHER" id="PTHR28535">
    <property type="entry name" value="ZINC FINGER GRF-TYPE CONTAINING 1"/>
    <property type="match status" value="1"/>
</dbReference>
<dbReference type="EMBL" id="ML978216">
    <property type="protein sequence ID" value="KAF2028200.1"/>
    <property type="molecule type" value="Genomic_DNA"/>
</dbReference>
<evidence type="ECO:0000256" key="1">
    <source>
        <dbReference type="SAM" id="MobiDB-lite"/>
    </source>
</evidence>
<feature type="compositionally biased region" description="Polar residues" evidence="1">
    <location>
        <begin position="507"/>
        <end position="535"/>
    </location>
</feature>
<feature type="compositionally biased region" description="Polar residues" evidence="1">
    <location>
        <begin position="452"/>
        <end position="466"/>
    </location>
</feature>